<dbReference type="RefSeq" id="WP_191795286.1">
    <property type="nucleotide sequence ID" value="NZ_JACSQQ010000006.1"/>
</dbReference>
<dbReference type="InterPro" id="IPR002734">
    <property type="entry name" value="RibDG_C"/>
</dbReference>
<dbReference type="PANTHER" id="PTHR38011">
    <property type="entry name" value="DIHYDROFOLATE REDUCTASE FAMILY PROTEIN (AFU_ORTHOLOGUE AFUA_8G06820)"/>
    <property type="match status" value="1"/>
</dbReference>
<reference evidence="6 7" key="1">
    <citation type="submission" date="2020-08" db="EMBL/GenBank/DDBJ databases">
        <title>A Genomic Blueprint of the Chicken Gut Microbiome.</title>
        <authorList>
            <person name="Gilroy R."/>
            <person name="Ravi A."/>
            <person name="Getino M."/>
            <person name="Pursley I."/>
            <person name="Horton D.L."/>
            <person name="Alikhan N.-F."/>
            <person name="Baker D."/>
            <person name="Gharbi K."/>
            <person name="Hall N."/>
            <person name="Watson M."/>
            <person name="Adriaenssens E.M."/>
            <person name="Foster-Nyarko E."/>
            <person name="Jarju S."/>
            <person name="Secka A."/>
            <person name="Antonio M."/>
            <person name="Oren A."/>
            <person name="Chaudhuri R."/>
            <person name="La Ragione R.M."/>
            <person name="Hildebrand F."/>
            <person name="Pallen M.J."/>
        </authorList>
    </citation>
    <scope>NUCLEOTIDE SEQUENCE [LARGE SCALE GENOMIC DNA]</scope>
    <source>
        <strain evidence="6 7">Sa4CUA1</strain>
    </source>
</reference>
<feature type="domain" description="Bacterial bifunctional deaminase-reductase C-terminal" evidence="5">
    <location>
        <begin position="63"/>
        <end position="265"/>
    </location>
</feature>
<dbReference type="InterPro" id="IPR024072">
    <property type="entry name" value="DHFR-like_dom_sf"/>
</dbReference>
<evidence type="ECO:0000313" key="7">
    <source>
        <dbReference type="Proteomes" id="UP000641803"/>
    </source>
</evidence>
<evidence type="ECO:0000256" key="1">
    <source>
        <dbReference type="ARBA" id="ARBA00005104"/>
    </source>
</evidence>
<feature type="region of interest" description="Disordered" evidence="4">
    <location>
        <begin position="1"/>
        <end position="23"/>
    </location>
</feature>
<dbReference type="EMBL" id="JACSQQ010000006">
    <property type="protein sequence ID" value="MBD7949796.1"/>
    <property type="molecule type" value="Genomic_DNA"/>
</dbReference>
<evidence type="ECO:0000256" key="2">
    <source>
        <dbReference type="ARBA" id="ARBA00022857"/>
    </source>
</evidence>
<name>A0ABR8RPT2_9CELL</name>
<gene>
    <name evidence="6" type="ORF">H9652_05150</name>
</gene>
<organism evidence="6 7">
    <name type="scientific">Oerskovia rustica</name>
    <dbReference type="NCBI Taxonomy" id="2762237"/>
    <lineage>
        <taxon>Bacteria</taxon>
        <taxon>Bacillati</taxon>
        <taxon>Actinomycetota</taxon>
        <taxon>Actinomycetes</taxon>
        <taxon>Micrococcales</taxon>
        <taxon>Cellulomonadaceae</taxon>
        <taxon>Oerskovia</taxon>
    </lineage>
</organism>
<evidence type="ECO:0000313" key="6">
    <source>
        <dbReference type="EMBL" id="MBD7949796.1"/>
    </source>
</evidence>
<evidence type="ECO:0000256" key="4">
    <source>
        <dbReference type="SAM" id="MobiDB-lite"/>
    </source>
</evidence>
<dbReference type="Gene3D" id="3.40.430.10">
    <property type="entry name" value="Dihydrofolate Reductase, subunit A"/>
    <property type="match status" value="1"/>
</dbReference>
<comment type="caution">
    <text evidence="6">The sequence shown here is derived from an EMBL/GenBank/DDBJ whole genome shotgun (WGS) entry which is preliminary data.</text>
</comment>
<keyword evidence="7" id="KW-1185">Reference proteome</keyword>
<sequence length="313" mass="31532">MSAVSDVTTPTPPPPSLGPRTPALPALDVLLGPGGSGHLAGTRLEPAPDEEALAAFYASPPGPHVRANMVASVDGGAWGPDHRSGTINDAADWRVFRVLRALADVVLVGAGTARAEGYTALDVPRGLEHLRAGRGPLELAVVTRSGHLPASLAGGDRPPFVVTGEHGASVARASVPADRILVVGAAPPAAPPGAPLTARDLPSPTPGPDLRAGLAALAAQGLARVLCEGGPHLLADLLARDLLDELCVTTTPVLVGPGPGRIVGGLPPLPAGVRAERETGSPEGPAASAPIVHPRLAHLLHADGTLVARWALR</sequence>
<dbReference type="Proteomes" id="UP000641803">
    <property type="component" value="Unassembled WGS sequence"/>
</dbReference>
<comment type="pathway">
    <text evidence="1">Cofactor biosynthesis; riboflavin biosynthesis.</text>
</comment>
<keyword evidence="3" id="KW-0560">Oxidoreductase</keyword>
<dbReference type="Pfam" id="PF01872">
    <property type="entry name" value="RibD_C"/>
    <property type="match status" value="1"/>
</dbReference>
<evidence type="ECO:0000259" key="5">
    <source>
        <dbReference type="Pfam" id="PF01872"/>
    </source>
</evidence>
<accession>A0ABR8RPT2</accession>
<dbReference type="SUPFAM" id="SSF53597">
    <property type="entry name" value="Dihydrofolate reductase-like"/>
    <property type="match status" value="1"/>
</dbReference>
<protein>
    <submittedName>
        <fullName evidence="6">Dihydrofolate reductase family protein</fullName>
    </submittedName>
</protein>
<keyword evidence="2" id="KW-0521">NADP</keyword>
<proteinExistence type="predicted"/>
<evidence type="ECO:0000256" key="3">
    <source>
        <dbReference type="ARBA" id="ARBA00023002"/>
    </source>
</evidence>
<dbReference type="InterPro" id="IPR050765">
    <property type="entry name" value="Riboflavin_Biosynth_HTPR"/>
</dbReference>
<dbReference type="PANTHER" id="PTHR38011:SF7">
    <property type="entry name" value="2,5-DIAMINO-6-RIBOSYLAMINO-4(3H)-PYRIMIDINONE 5'-PHOSPHATE REDUCTASE"/>
    <property type="match status" value="1"/>
</dbReference>